<protein>
    <submittedName>
        <fullName evidence="7">Helicase C-terminal domain-containing protein</fullName>
    </submittedName>
</protein>
<accession>A0A0K0EYX1</accession>
<dbReference type="PANTHER" id="PTHR47959">
    <property type="entry name" value="ATP-DEPENDENT RNA HELICASE RHLE-RELATED"/>
    <property type="match status" value="1"/>
</dbReference>
<dbReference type="STRING" id="75913.A0A0K0EYX1"/>
<evidence type="ECO:0000256" key="2">
    <source>
        <dbReference type="ARBA" id="ARBA00022801"/>
    </source>
</evidence>
<dbReference type="Proteomes" id="UP000035680">
    <property type="component" value="Unassembled WGS sequence"/>
</dbReference>
<evidence type="ECO:0000256" key="3">
    <source>
        <dbReference type="ARBA" id="ARBA00022806"/>
    </source>
</evidence>
<dbReference type="InterPro" id="IPR001650">
    <property type="entry name" value="Helicase_C-like"/>
</dbReference>
<keyword evidence="4" id="KW-0067">ATP-binding</keyword>
<reference evidence="7" key="2">
    <citation type="submission" date="2015-08" db="UniProtKB">
        <authorList>
            <consortium name="WormBaseParasite"/>
        </authorList>
    </citation>
    <scope>IDENTIFICATION</scope>
</reference>
<evidence type="ECO:0000313" key="6">
    <source>
        <dbReference type="Proteomes" id="UP000035680"/>
    </source>
</evidence>
<dbReference type="GO" id="GO:0003724">
    <property type="term" value="F:RNA helicase activity"/>
    <property type="evidence" value="ECO:0007669"/>
    <property type="project" value="TreeGrafter"/>
</dbReference>
<dbReference type="GO" id="GO:0005829">
    <property type="term" value="C:cytosol"/>
    <property type="evidence" value="ECO:0007669"/>
    <property type="project" value="TreeGrafter"/>
</dbReference>
<proteinExistence type="predicted"/>
<keyword evidence="3" id="KW-0347">Helicase</keyword>
<dbReference type="PROSITE" id="PS51194">
    <property type="entry name" value="HELICASE_CTER"/>
    <property type="match status" value="1"/>
</dbReference>
<organism evidence="6 7">
    <name type="scientific">Strongyloides venezuelensis</name>
    <name type="common">Threadworm</name>
    <dbReference type="NCBI Taxonomy" id="75913"/>
    <lineage>
        <taxon>Eukaryota</taxon>
        <taxon>Metazoa</taxon>
        <taxon>Ecdysozoa</taxon>
        <taxon>Nematoda</taxon>
        <taxon>Chromadorea</taxon>
        <taxon>Rhabditida</taxon>
        <taxon>Tylenchina</taxon>
        <taxon>Panagrolaimomorpha</taxon>
        <taxon>Strongyloidoidea</taxon>
        <taxon>Strongyloididae</taxon>
        <taxon>Strongyloides</taxon>
    </lineage>
</organism>
<dbReference type="InterPro" id="IPR027417">
    <property type="entry name" value="P-loop_NTPase"/>
</dbReference>
<name>A0A0K0EYX1_STRVS</name>
<dbReference type="GO" id="GO:0005524">
    <property type="term" value="F:ATP binding"/>
    <property type="evidence" value="ECO:0007669"/>
    <property type="project" value="UniProtKB-KW"/>
</dbReference>
<dbReference type="AlphaFoldDB" id="A0A0K0EYX1"/>
<feature type="domain" description="Helicase C-terminal" evidence="5">
    <location>
        <begin position="136"/>
        <end position="285"/>
    </location>
</feature>
<dbReference type="InterPro" id="IPR050079">
    <property type="entry name" value="DEAD_box_RNA_helicase"/>
</dbReference>
<keyword evidence="2" id="KW-0378">Hydrolase</keyword>
<dbReference type="GO" id="GO:0016787">
    <property type="term" value="F:hydrolase activity"/>
    <property type="evidence" value="ECO:0007669"/>
    <property type="project" value="UniProtKB-KW"/>
</dbReference>
<reference evidence="6" key="1">
    <citation type="submission" date="2014-07" db="EMBL/GenBank/DDBJ databases">
        <authorList>
            <person name="Martin A.A"/>
            <person name="De Silva N."/>
        </authorList>
    </citation>
    <scope>NUCLEOTIDE SEQUENCE</scope>
</reference>
<keyword evidence="6" id="KW-1185">Reference proteome</keyword>
<dbReference type="WBParaSite" id="SVE_0173000.1">
    <property type="protein sequence ID" value="SVE_0173000.1"/>
    <property type="gene ID" value="SVE_0173000"/>
</dbReference>
<dbReference type="SMART" id="SM00490">
    <property type="entry name" value="HELICc"/>
    <property type="match status" value="1"/>
</dbReference>
<evidence type="ECO:0000256" key="4">
    <source>
        <dbReference type="ARBA" id="ARBA00022840"/>
    </source>
</evidence>
<evidence type="ECO:0000259" key="5">
    <source>
        <dbReference type="PROSITE" id="PS51194"/>
    </source>
</evidence>
<keyword evidence="1" id="KW-0547">Nucleotide-binding</keyword>
<dbReference type="Pfam" id="PF00271">
    <property type="entry name" value="Helicase_C"/>
    <property type="match status" value="1"/>
</dbReference>
<dbReference type="PANTHER" id="PTHR47959:SF1">
    <property type="entry name" value="ATP-DEPENDENT RNA HELICASE DBPA"/>
    <property type="match status" value="1"/>
</dbReference>
<dbReference type="SUPFAM" id="SSF52540">
    <property type="entry name" value="P-loop containing nucleoside triphosphate hydrolases"/>
    <property type="match status" value="1"/>
</dbReference>
<dbReference type="Gene3D" id="3.40.50.300">
    <property type="entry name" value="P-loop containing nucleotide triphosphate hydrolases"/>
    <property type="match status" value="2"/>
</dbReference>
<sequence length="302" mass="34355">MGDSKEEINNVLSSSKRQIATRVTMPQRPICTGMVRGHVNEITFNIDNEIIITRAVDVPKCYEIWGDANFHPILQNAIMKSGYIKPRKKQAFAIFIIANGFDLIHQSESASGKTGAYLLPIIDEMLRTDWKLRGKVPFALIIALNPRTYYPAEKHLFLLKRTSDILAYFFIEKGIKALPINDKYYQEYREKALNALRSGNINVLVVTNVLARGMDINDLNHVMIVDLLNDFKTFVHRVGRTERIKKGYVTTLYNSEEDYILANDIEDMLQKALLSGVDILTRFFGRSRITSSNLSSSSITSK</sequence>
<evidence type="ECO:0000313" key="7">
    <source>
        <dbReference type="WBParaSite" id="SVE_0173000.1"/>
    </source>
</evidence>
<evidence type="ECO:0000256" key="1">
    <source>
        <dbReference type="ARBA" id="ARBA00022741"/>
    </source>
</evidence>
<dbReference type="CDD" id="cd18787">
    <property type="entry name" value="SF2_C_DEAD"/>
    <property type="match status" value="1"/>
</dbReference>